<dbReference type="SUPFAM" id="SSF56219">
    <property type="entry name" value="DNase I-like"/>
    <property type="match status" value="1"/>
</dbReference>
<evidence type="ECO:0000256" key="1">
    <source>
        <dbReference type="SAM" id="MobiDB-lite"/>
    </source>
</evidence>
<feature type="region of interest" description="Disordered" evidence="1">
    <location>
        <begin position="1122"/>
        <end position="1170"/>
    </location>
</feature>
<feature type="region of interest" description="Disordered" evidence="1">
    <location>
        <begin position="162"/>
        <end position="225"/>
    </location>
</feature>
<feature type="region of interest" description="Disordered" evidence="1">
    <location>
        <begin position="1"/>
        <end position="70"/>
    </location>
</feature>
<organism evidence="3 4">
    <name type="scientific">Akanthomyces lecanii RCEF 1005</name>
    <dbReference type="NCBI Taxonomy" id="1081108"/>
    <lineage>
        <taxon>Eukaryota</taxon>
        <taxon>Fungi</taxon>
        <taxon>Dikarya</taxon>
        <taxon>Ascomycota</taxon>
        <taxon>Pezizomycotina</taxon>
        <taxon>Sordariomycetes</taxon>
        <taxon>Hypocreomycetidae</taxon>
        <taxon>Hypocreales</taxon>
        <taxon>Cordycipitaceae</taxon>
        <taxon>Akanthomyces</taxon>
        <taxon>Cordyceps confragosa</taxon>
    </lineage>
</organism>
<feature type="compositionally biased region" description="Basic and acidic residues" evidence="1">
    <location>
        <begin position="605"/>
        <end position="627"/>
    </location>
</feature>
<feature type="region of interest" description="Disordered" evidence="1">
    <location>
        <begin position="455"/>
        <end position="649"/>
    </location>
</feature>
<evidence type="ECO:0000259" key="2">
    <source>
        <dbReference type="Pfam" id="PF14529"/>
    </source>
</evidence>
<feature type="compositionally biased region" description="Polar residues" evidence="1">
    <location>
        <begin position="628"/>
        <end position="646"/>
    </location>
</feature>
<dbReference type="Gene3D" id="3.60.10.10">
    <property type="entry name" value="Endonuclease/exonuclease/phosphatase"/>
    <property type="match status" value="1"/>
</dbReference>
<feature type="compositionally biased region" description="Low complexity" evidence="1">
    <location>
        <begin position="45"/>
        <end position="57"/>
    </location>
</feature>
<dbReference type="Pfam" id="PF14529">
    <property type="entry name" value="Exo_endo_phos_2"/>
    <property type="match status" value="1"/>
</dbReference>
<accession>A0A167T374</accession>
<dbReference type="AlphaFoldDB" id="A0A167T374"/>
<keyword evidence="3" id="KW-0540">Nuclease</keyword>
<feature type="compositionally biased region" description="Basic and acidic residues" evidence="1">
    <location>
        <begin position="23"/>
        <end position="33"/>
    </location>
</feature>
<feature type="region of interest" description="Disordered" evidence="1">
    <location>
        <begin position="345"/>
        <end position="364"/>
    </location>
</feature>
<dbReference type="STRING" id="1081108.A0A167T374"/>
<keyword evidence="4" id="KW-1185">Reference proteome</keyword>
<dbReference type="OrthoDB" id="5145195at2759"/>
<dbReference type="GO" id="GO:0004519">
    <property type="term" value="F:endonuclease activity"/>
    <property type="evidence" value="ECO:0007669"/>
    <property type="project" value="UniProtKB-KW"/>
</dbReference>
<reference evidence="3 4" key="1">
    <citation type="journal article" date="2016" name="Genome Biol. Evol.">
        <title>Divergent and convergent evolution of fungal pathogenicity.</title>
        <authorList>
            <person name="Shang Y."/>
            <person name="Xiao G."/>
            <person name="Zheng P."/>
            <person name="Cen K."/>
            <person name="Zhan S."/>
            <person name="Wang C."/>
        </authorList>
    </citation>
    <scope>NUCLEOTIDE SEQUENCE [LARGE SCALE GENOMIC DNA]</scope>
    <source>
        <strain evidence="3 4">RCEF 1005</strain>
    </source>
</reference>
<feature type="compositionally biased region" description="Acidic residues" evidence="1">
    <location>
        <begin position="562"/>
        <end position="581"/>
    </location>
</feature>
<dbReference type="PANTHER" id="PTHR36688:SF2">
    <property type="entry name" value="ENDONUCLEASE_EXONUCLEASE_PHOSPHATASE DOMAIN-CONTAINING PROTEIN"/>
    <property type="match status" value="1"/>
</dbReference>
<dbReference type="Proteomes" id="UP000076881">
    <property type="component" value="Unassembled WGS sequence"/>
</dbReference>
<name>A0A167T374_CORDF</name>
<keyword evidence="3" id="KW-0269">Exonuclease</keyword>
<dbReference type="EMBL" id="AZHF01000022">
    <property type="protein sequence ID" value="OAA60198.1"/>
    <property type="molecule type" value="Genomic_DNA"/>
</dbReference>
<proteinExistence type="predicted"/>
<keyword evidence="3" id="KW-0378">Hydrolase</keyword>
<sequence>MAIHQSPAPATGTRGRRQFPEGFHSDAQEELLRDAAPVTTRPFLPSSSPVRRSASAARNDHRKRRHLDRDANPNANYYGILAEEEDDIIDAFNAIDLESETRRIIAKEKERMTTRADVLHTFAESIAACARKFDHGYAHAVANDFTKSLLRHWNQFLHAGETMGPSSELPQPRIKPADKAVSGPPTNNEVAQPKKVSFADVTKAAAKQTPGNVRIPATRRQPSTTNNYTDRRVLLRLKEGSSFFEKQSFQIRLAFQDKLALKPQDIHEIKSTNTGWSVQARSEEIQNKIIESQGIWGPIMDLDIAEKHVVWHTYIIDDFPNEISSYDGSILDFEKTISEEIIAQTGQTPVQWRRSSKPGPDPTKTSLIISFEKAVHRDFRLLVRCTAAKSCRTCGTTDPDHDVNGCQAAPRCSNCHGPHPADSESCYARPKKVGNSFQKLSKSQRIHARKLGANDYRRQHKENLTQTLDNRATPTREPGIAENAEVPGTEMAAEEDEEMGDAMHSIETHTDNHGTGAHEEARNRMDTQEEQHQANEDEQALVGNDKNDGMSEEGGTDSGQSDSDDDVNADADSDVDTDAEADANAAGEACHGNAELETQQSSDKSSQEDSAGRNAENHTITEQRSRSDNNTQLPATEAITSENSGNIRDRPAQHMTTIKKRFLTTHAARQIIPSDDTNLSSDPLLAFLEGYNVVILQEPSTSFNKQKRICRTQYHPGFLCFSPVDSWHNNDTRPRVMTYVKISNKIQAEQITPTKHRDLLWVRVNGVTILNIYNRPEVEDTLRLLKEWTPPEKCIVAGDMNASHSSWQSDRPASQDGSQIYEWTERHDLQLLNEPDEATTMAKRKTRSSTIDLVFSNIPEATATVEVHLTTGSLHYTIGIEIPNREPAQVTHGKARVTTPDEIKAFGDHVSTAVKSLPTGIDSRAQVEEMARQLQEILQNSATACGRVSRGRRARSCPLWNQECEDAHDDLRITRRIYENQTGEEVQRARVKFCRVLRRTRQKFWRNTINEVTTAEGVYKLTRWMKPRQRVQPPPLQVGDTTYSTDVEKAMALRKEKLERRDASDDIADGWEPSVNPAKGIPFARTISTKEVEKAVLHTGNTTPGSDGITTMDGNHRFILLRRSHSQEPSRLRGSKRLSYTPETPHPAQTESRPGCCKQPGHTLPDQSRHCITPAYGSVIIPASSRRRRSS</sequence>
<comment type="caution">
    <text evidence="3">The sequence shown here is derived from an EMBL/GenBank/DDBJ whole genome shotgun (WGS) entry which is preliminary data.</text>
</comment>
<dbReference type="InterPro" id="IPR036691">
    <property type="entry name" value="Endo/exonu/phosph_ase_sf"/>
</dbReference>
<evidence type="ECO:0000313" key="3">
    <source>
        <dbReference type="EMBL" id="OAA60198.1"/>
    </source>
</evidence>
<gene>
    <name evidence="3" type="ORF">LEL_10821</name>
</gene>
<dbReference type="InterPro" id="IPR005135">
    <property type="entry name" value="Endo/exonuclease/phosphatase"/>
</dbReference>
<dbReference type="InterPro" id="IPR052560">
    <property type="entry name" value="RdDP_mobile_element"/>
</dbReference>
<feature type="compositionally biased region" description="Basic and acidic residues" evidence="1">
    <location>
        <begin position="504"/>
        <end position="535"/>
    </location>
</feature>
<protein>
    <submittedName>
        <fullName evidence="3">Endonuclease/exonuclease/phosphatase</fullName>
    </submittedName>
</protein>
<feature type="compositionally biased region" description="Polar residues" evidence="1">
    <location>
        <begin position="464"/>
        <end position="473"/>
    </location>
</feature>
<feature type="domain" description="Endonuclease/exonuclease/phosphatase" evidence="2">
    <location>
        <begin position="768"/>
        <end position="876"/>
    </location>
</feature>
<evidence type="ECO:0000313" key="4">
    <source>
        <dbReference type="Proteomes" id="UP000076881"/>
    </source>
</evidence>
<dbReference type="GO" id="GO:0004527">
    <property type="term" value="F:exonuclease activity"/>
    <property type="evidence" value="ECO:0007669"/>
    <property type="project" value="UniProtKB-KW"/>
</dbReference>
<dbReference type="PANTHER" id="PTHR36688">
    <property type="entry name" value="ENDO/EXONUCLEASE/PHOSPHATASE DOMAIN-CONTAINING PROTEIN"/>
    <property type="match status" value="1"/>
</dbReference>
<keyword evidence="3" id="KW-0255">Endonuclease</keyword>